<dbReference type="EMBL" id="CP039354">
    <property type="protein sequence ID" value="QCE12733.1"/>
    <property type="molecule type" value="Genomic_DNA"/>
</dbReference>
<accession>A0A4D6NFT8</accession>
<evidence type="ECO:0000313" key="2">
    <source>
        <dbReference type="EMBL" id="QCE12732.1"/>
    </source>
</evidence>
<evidence type="ECO:0000313" key="4">
    <source>
        <dbReference type="Proteomes" id="UP000501690"/>
    </source>
</evidence>
<proteinExistence type="predicted"/>
<keyword evidence="4" id="KW-1185">Reference proteome</keyword>
<dbReference type="EMBL" id="CP039354">
    <property type="protein sequence ID" value="QCE12731.1"/>
    <property type="molecule type" value="Genomic_DNA"/>
</dbReference>
<dbReference type="AlphaFoldDB" id="A0A4D6NFT8"/>
<reference evidence="3 4" key="1">
    <citation type="submission" date="2019-04" db="EMBL/GenBank/DDBJ databases">
        <title>An improved genome assembly and genetic linkage map for asparagus bean, Vigna unguiculata ssp. sesquipedialis.</title>
        <authorList>
            <person name="Xia Q."/>
            <person name="Zhang R."/>
            <person name="Dong Y."/>
        </authorList>
    </citation>
    <scope>NUCLEOTIDE SEQUENCE [LARGE SCALE GENOMIC DNA]</scope>
    <source>
        <tissue evidence="3">Leaf</tissue>
    </source>
</reference>
<dbReference type="EMBL" id="CP039354">
    <property type="protein sequence ID" value="QCE12732.1"/>
    <property type="molecule type" value="Genomic_DNA"/>
</dbReference>
<evidence type="ECO:0000313" key="1">
    <source>
        <dbReference type="EMBL" id="QCE12731.1"/>
    </source>
</evidence>
<gene>
    <name evidence="1" type="ORF">DEO72_LG10g3981</name>
    <name evidence="2" type="ORF">DEO72_LG10g3982</name>
    <name evidence="3" type="ORF">DEO72_LG10g3983</name>
</gene>
<evidence type="ECO:0000313" key="3">
    <source>
        <dbReference type="EMBL" id="QCE12733.1"/>
    </source>
</evidence>
<protein>
    <submittedName>
        <fullName evidence="3">Uncharacterized protein</fullName>
    </submittedName>
</protein>
<dbReference type="Proteomes" id="UP000501690">
    <property type="component" value="Linkage Group LG10"/>
</dbReference>
<organism evidence="3 4">
    <name type="scientific">Vigna unguiculata</name>
    <name type="common">Cowpea</name>
    <dbReference type="NCBI Taxonomy" id="3917"/>
    <lineage>
        <taxon>Eukaryota</taxon>
        <taxon>Viridiplantae</taxon>
        <taxon>Streptophyta</taxon>
        <taxon>Embryophyta</taxon>
        <taxon>Tracheophyta</taxon>
        <taxon>Spermatophyta</taxon>
        <taxon>Magnoliopsida</taxon>
        <taxon>eudicotyledons</taxon>
        <taxon>Gunneridae</taxon>
        <taxon>Pentapetalae</taxon>
        <taxon>rosids</taxon>
        <taxon>fabids</taxon>
        <taxon>Fabales</taxon>
        <taxon>Fabaceae</taxon>
        <taxon>Papilionoideae</taxon>
        <taxon>50 kb inversion clade</taxon>
        <taxon>NPAAA clade</taxon>
        <taxon>indigoferoid/millettioid clade</taxon>
        <taxon>Phaseoleae</taxon>
        <taxon>Vigna</taxon>
    </lineage>
</organism>
<sequence length="78" mass="8736">MNECRKRKEPAFGGILEKFAFGREHNESDLSITENRDFVGFLEKSRSAFGKGDLLACFVLDPFELNPTPSHGNSTKAE</sequence>
<name>A0A4D6NFT8_VIGUN</name>